<evidence type="ECO:0000256" key="2">
    <source>
        <dbReference type="ARBA" id="ARBA00004613"/>
    </source>
</evidence>
<keyword evidence="7" id="KW-1185">Reference proteome</keyword>
<dbReference type="Pfam" id="PF01657">
    <property type="entry name" value="Stress-antifung"/>
    <property type="match status" value="1"/>
</dbReference>
<dbReference type="PANTHER" id="PTHR32411:SF43">
    <property type="entry name" value="CYSTEINE-RICH REPEAT SECRETORY PROTEIN 38"/>
    <property type="match status" value="1"/>
</dbReference>
<feature type="domain" description="Gnk2-homologous" evidence="5">
    <location>
        <begin position="111"/>
        <end position="203"/>
    </location>
</feature>
<organism evidence="6 7">
    <name type="scientific">Taxus chinensis</name>
    <name type="common">Chinese yew</name>
    <name type="synonym">Taxus wallichiana var. chinensis</name>
    <dbReference type="NCBI Taxonomy" id="29808"/>
    <lineage>
        <taxon>Eukaryota</taxon>
        <taxon>Viridiplantae</taxon>
        <taxon>Streptophyta</taxon>
        <taxon>Embryophyta</taxon>
        <taxon>Tracheophyta</taxon>
        <taxon>Spermatophyta</taxon>
        <taxon>Pinopsida</taxon>
        <taxon>Pinidae</taxon>
        <taxon>Conifers II</taxon>
        <taxon>Cupressales</taxon>
        <taxon>Taxaceae</taxon>
        <taxon>Taxus</taxon>
    </lineage>
</organism>
<gene>
    <name evidence="6" type="ORF">KI387_013772</name>
</gene>
<comment type="similarity">
    <text evidence="4">Belongs to the cysteine-rich repeat secretory protein family.</text>
</comment>
<proteinExistence type="inferred from homology"/>
<evidence type="ECO:0000313" key="7">
    <source>
        <dbReference type="Proteomes" id="UP000824469"/>
    </source>
</evidence>
<evidence type="ECO:0000256" key="4">
    <source>
        <dbReference type="ARBA" id="ARBA00038515"/>
    </source>
</evidence>
<evidence type="ECO:0000313" key="6">
    <source>
        <dbReference type="EMBL" id="KAH9302189.1"/>
    </source>
</evidence>
<dbReference type="AlphaFoldDB" id="A0AA38CT90"/>
<dbReference type="GO" id="GO:0005576">
    <property type="term" value="C:extracellular region"/>
    <property type="evidence" value="ECO:0007669"/>
    <property type="project" value="UniProtKB-SubCell"/>
</dbReference>
<dbReference type="OMA" id="DIDYASC"/>
<dbReference type="Gene3D" id="3.30.430.20">
    <property type="entry name" value="Gnk2 domain, C-X8-C-X2-C motif"/>
    <property type="match status" value="2"/>
</dbReference>
<protein>
    <recommendedName>
        <fullName evidence="5">Gnk2-homologous domain-containing protein</fullName>
    </recommendedName>
</protein>
<evidence type="ECO:0000259" key="5">
    <source>
        <dbReference type="PROSITE" id="PS51473"/>
    </source>
</evidence>
<dbReference type="InterPro" id="IPR002902">
    <property type="entry name" value="GNK2"/>
</dbReference>
<comment type="subcellular location">
    <subcellularLocation>
        <location evidence="2">Secreted</location>
    </subcellularLocation>
</comment>
<dbReference type="PANTHER" id="PTHR32411">
    <property type="entry name" value="CYSTEINE-RICH REPEAT SECRETORY PROTEIN 38-RELATED"/>
    <property type="match status" value="1"/>
</dbReference>
<dbReference type="PROSITE" id="PS51473">
    <property type="entry name" value="GNK2"/>
    <property type="match status" value="2"/>
</dbReference>
<dbReference type="Proteomes" id="UP000824469">
    <property type="component" value="Unassembled WGS sequence"/>
</dbReference>
<feature type="non-terminal residue" evidence="6">
    <location>
        <position position="203"/>
    </location>
</feature>
<dbReference type="CDD" id="cd23509">
    <property type="entry name" value="Gnk2-like"/>
    <property type="match status" value="2"/>
</dbReference>
<feature type="domain" description="Gnk2-homologous" evidence="5">
    <location>
        <begin position="2"/>
        <end position="106"/>
    </location>
</feature>
<reference evidence="6 7" key="1">
    <citation type="journal article" date="2021" name="Nat. Plants">
        <title>The Taxus genome provides insights into paclitaxel biosynthesis.</title>
        <authorList>
            <person name="Xiong X."/>
            <person name="Gou J."/>
            <person name="Liao Q."/>
            <person name="Li Y."/>
            <person name="Zhou Q."/>
            <person name="Bi G."/>
            <person name="Li C."/>
            <person name="Du R."/>
            <person name="Wang X."/>
            <person name="Sun T."/>
            <person name="Guo L."/>
            <person name="Liang H."/>
            <person name="Lu P."/>
            <person name="Wu Y."/>
            <person name="Zhang Z."/>
            <person name="Ro D.K."/>
            <person name="Shang Y."/>
            <person name="Huang S."/>
            <person name="Yan J."/>
        </authorList>
    </citation>
    <scope>NUCLEOTIDE SEQUENCE [LARGE SCALE GENOMIC DNA]</scope>
    <source>
        <strain evidence="6">Ta-2019</strain>
    </source>
</reference>
<comment type="function">
    <text evidence="1">Exerts antifungal activity through its carbohydrate-binding specificity.</text>
</comment>
<accession>A0AA38CT90</accession>
<evidence type="ECO:0000256" key="3">
    <source>
        <dbReference type="ARBA" id="ARBA00022525"/>
    </source>
</evidence>
<name>A0AA38CT90_TAXCH</name>
<dbReference type="InterPro" id="IPR050581">
    <property type="entry name" value="CRR_secretory_protein"/>
</dbReference>
<evidence type="ECO:0000256" key="1">
    <source>
        <dbReference type="ARBA" id="ARBA00002571"/>
    </source>
</evidence>
<sequence>MSIAALNICNGATYSKTSKFERNLNIVLNNLVKNMNSSSNGFNTNASGQSPNRAYGLVQCRADTMGAECYSCSQEAIINIREDFGNSIGARAWYDKCFIRYENYSFSGNLDILPKTFNNSWNAIDSVVFSKAVKGLFINLTNEAYGSANRYSSRKTMDSSAQKIFGLVQCWRDITSIEDYMACLSVAIQQLLLVMANGAQLGG</sequence>
<keyword evidence="3" id="KW-0964">Secreted</keyword>
<comment type="caution">
    <text evidence="6">The sequence shown here is derived from an EMBL/GenBank/DDBJ whole genome shotgun (WGS) entry which is preliminary data.</text>
</comment>
<dbReference type="EMBL" id="JAHRHJ020000009">
    <property type="protein sequence ID" value="KAH9302189.1"/>
    <property type="molecule type" value="Genomic_DNA"/>
</dbReference>
<dbReference type="InterPro" id="IPR038408">
    <property type="entry name" value="GNK2_sf"/>
</dbReference>